<dbReference type="InterPro" id="IPR050155">
    <property type="entry name" value="HAD-like_hydrolase_sf"/>
</dbReference>
<comment type="caution">
    <text evidence="1">The sequence shown here is derived from an EMBL/GenBank/DDBJ whole genome shotgun (WGS) entry which is preliminary data.</text>
</comment>
<sequence length="230" mass="24916">MGKRLVLWDIDKTLLDVDDIGFEIFSAAFARFTGLTDHIDTRGPGRTEWRWFNETLDANGLTATPGDFSRFLELQHAEFSARASELTMRGRILPGAKEVLHRCANEADIVSSLLTGNTRANAELKLTTFDLHELVSFPFGGYGDDHPERCELVHIARRRVYESTGVEFTPDTTVLIGDSPNDIRAAHDGGARVVAVATGVTDAATLQAAGATVVVPDLSDTDAVMSAVLG</sequence>
<dbReference type="InterPro" id="IPR023214">
    <property type="entry name" value="HAD_sf"/>
</dbReference>
<proteinExistence type="predicted"/>
<dbReference type="InterPro" id="IPR036412">
    <property type="entry name" value="HAD-like_sf"/>
</dbReference>
<gene>
    <name evidence="1" type="ORF">GCM10022402_46220</name>
</gene>
<dbReference type="Gene3D" id="1.10.150.240">
    <property type="entry name" value="Putative phosphatase, domain 2"/>
    <property type="match status" value="1"/>
</dbReference>
<dbReference type="RefSeq" id="WP_344976438.1">
    <property type="nucleotide sequence ID" value="NZ_BAABDD010000039.1"/>
</dbReference>
<keyword evidence="2" id="KW-1185">Reference proteome</keyword>
<dbReference type="Proteomes" id="UP001500908">
    <property type="component" value="Unassembled WGS sequence"/>
</dbReference>
<accession>A0ABP7GEF5</accession>
<protein>
    <submittedName>
        <fullName evidence="1">Haloacid dehalogenase-like hydrolase</fullName>
    </submittedName>
</protein>
<reference evidence="2" key="1">
    <citation type="journal article" date="2019" name="Int. J. Syst. Evol. Microbiol.">
        <title>The Global Catalogue of Microorganisms (GCM) 10K type strain sequencing project: providing services to taxonomists for standard genome sequencing and annotation.</title>
        <authorList>
            <consortium name="The Broad Institute Genomics Platform"/>
            <consortium name="The Broad Institute Genome Sequencing Center for Infectious Disease"/>
            <person name="Wu L."/>
            <person name="Ma J."/>
        </authorList>
    </citation>
    <scope>NUCLEOTIDE SEQUENCE [LARGE SCALE GENOMIC DNA]</scope>
    <source>
        <strain evidence="2">JCM 17137</strain>
    </source>
</reference>
<evidence type="ECO:0000313" key="2">
    <source>
        <dbReference type="Proteomes" id="UP001500908"/>
    </source>
</evidence>
<name>A0ABP7GEF5_9ACTN</name>
<dbReference type="PANTHER" id="PTHR43434">
    <property type="entry name" value="PHOSPHOGLYCOLATE PHOSPHATASE"/>
    <property type="match status" value="1"/>
</dbReference>
<dbReference type="PANTHER" id="PTHR43434:SF1">
    <property type="entry name" value="PHOSPHOGLYCOLATE PHOSPHATASE"/>
    <property type="match status" value="1"/>
</dbReference>
<dbReference type="Gene3D" id="3.40.50.1000">
    <property type="entry name" value="HAD superfamily/HAD-like"/>
    <property type="match status" value="1"/>
</dbReference>
<dbReference type="InterPro" id="IPR023198">
    <property type="entry name" value="PGP-like_dom2"/>
</dbReference>
<dbReference type="EMBL" id="BAABDD010000039">
    <property type="protein sequence ID" value="GAA3763609.1"/>
    <property type="molecule type" value="Genomic_DNA"/>
</dbReference>
<dbReference type="Pfam" id="PF12710">
    <property type="entry name" value="HAD"/>
    <property type="match status" value="1"/>
</dbReference>
<organism evidence="1 2">
    <name type="scientific">Salinactinospora qingdaonensis</name>
    <dbReference type="NCBI Taxonomy" id="702744"/>
    <lineage>
        <taxon>Bacteria</taxon>
        <taxon>Bacillati</taxon>
        <taxon>Actinomycetota</taxon>
        <taxon>Actinomycetes</taxon>
        <taxon>Streptosporangiales</taxon>
        <taxon>Nocardiopsidaceae</taxon>
        <taxon>Salinactinospora</taxon>
    </lineage>
</organism>
<dbReference type="SUPFAM" id="SSF56784">
    <property type="entry name" value="HAD-like"/>
    <property type="match status" value="1"/>
</dbReference>
<evidence type="ECO:0000313" key="1">
    <source>
        <dbReference type="EMBL" id="GAA3763609.1"/>
    </source>
</evidence>